<name>A0ABN8ZLJ7_RANTA</name>
<sequence>MGAGHSQRPPRTTLIGCCPESYGKSLTVTTASLQTVLEPEDCCAWTSLWATPELADARWAPADYRPHHPEGRRNWLCWTCEGEHADRSPRVFQQLSLFRNEECGCSSNRPCRECPLGPVLRGRHVPVLQEGAGSQEKDRQEPGALEQHQKRDVAESRPFSPQGSPEAATVLASGALGLRSPLARSCNSPAGPVSAQPG</sequence>
<organism evidence="2 3">
    <name type="scientific">Rangifer tarandus platyrhynchus</name>
    <name type="common">Svalbard reindeer</name>
    <dbReference type="NCBI Taxonomy" id="3082113"/>
    <lineage>
        <taxon>Eukaryota</taxon>
        <taxon>Metazoa</taxon>
        <taxon>Chordata</taxon>
        <taxon>Craniata</taxon>
        <taxon>Vertebrata</taxon>
        <taxon>Euteleostomi</taxon>
        <taxon>Mammalia</taxon>
        <taxon>Eutheria</taxon>
        <taxon>Laurasiatheria</taxon>
        <taxon>Artiodactyla</taxon>
        <taxon>Ruminantia</taxon>
        <taxon>Pecora</taxon>
        <taxon>Cervidae</taxon>
        <taxon>Odocoileinae</taxon>
        <taxon>Rangifer</taxon>
    </lineage>
</organism>
<evidence type="ECO:0000313" key="3">
    <source>
        <dbReference type="Proteomes" id="UP001176941"/>
    </source>
</evidence>
<proteinExistence type="predicted"/>
<dbReference type="EMBL" id="OX460345">
    <property type="protein sequence ID" value="CAI9173871.1"/>
    <property type="molecule type" value="Genomic_DNA"/>
</dbReference>
<dbReference type="Proteomes" id="UP001176941">
    <property type="component" value="Chromosome 34"/>
</dbReference>
<evidence type="ECO:0000256" key="1">
    <source>
        <dbReference type="SAM" id="MobiDB-lite"/>
    </source>
</evidence>
<feature type="compositionally biased region" description="Basic and acidic residues" evidence="1">
    <location>
        <begin position="135"/>
        <end position="155"/>
    </location>
</feature>
<reference evidence="2" key="1">
    <citation type="submission" date="2023-04" db="EMBL/GenBank/DDBJ databases">
        <authorList>
            <consortium name="ELIXIR-Norway"/>
        </authorList>
    </citation>
    <scope>NUCLEOTIDE SEQUENCE [LARGE SCALE GENOMIC DNA]</scope>
</reference>
<accession>A0ABN8ZLJ7</accession>
<gene>
    <name evidence="2" type="ORF">MRATA1EN1_LOCUS22833</name>
</gene>
<protein>
    <submittedName>
        <fullName evidence="2">Uncharacterized protein</fullName>
    </submittedName>
</protein>
<evidence type="ECO:0000313" key="2">
    <source>
        <dbReference type="EMBL" id="CAI9173871.1"/>
    </source>
</evidence>
<feature type="region of interest" description="Disordered" evidence="1">
    <location>
        <begin position="131"/>
        <end position="168"/>
    </location>
</feature>
<keyword evidence="3" id="KW-1185">Reference proteome</keyword>